<accession>F7YUR5</accession>
<dbReference type="SUPFAM" id="SSF56529">
    <property type="entry name" value="FAH"/>
    <property type="match status" value="1"/>
</dbReference>
<dbReference type="GO" id="GO:0050385">
    <property type="term" value="F:ureidoglycolate lyase activity"/>
    <property type="evidence" value="ECO:0007669"/>
    <property type="project" value="UniProtKB-EC"/>
</dbReference>
<dbReference type="AlphaFoldDB" id="F7YUR5"/>
<dbReference type="GO" id="GO:0019752">
    <property type="term" value="P:carboxylic acid metabolic process"/>
    <property type="evidence" value="ECO:0007669"/>
    <property type="project" value="UniProtKB-ARBA"/>
</dbReference>
<dbReference type="EMBL" id="CP002351">
    <property type="protein sequence ID" value="AEH50251.1"/>
    <property type="molecule type" value="Genomic_DNA"/>
</dbReference>
<evidence type="ECO:0000313" key="3">
    <source>
        <dbReference type="EMBL" id="AEH50251.1"/>
    </source>
</evidence>
<dbReference type="eggNOG" id="COG0179">
    <property type="taxonomic scope" value="Bacteria"/>
</dbReference>
<keyword evidence="4" id="KW-1185">Reference proteome</keyword>
<dbReference type="PANTHER" id="PTHR11820">
    <property type="entry name" value="ACYLPYRUVASE"/>
    <property type="match status" value="1"/>
</dbReference>
<dbReference type="PANTHER" id="PTHR11820:SF7">
    <property type="entry name" value="ACYLPYRUVASE FAHD1, MITOCHONDRIAL"/>
    <property type="match status" value="1"/>
</dbReference>
<evidence type="ECO:0000259" key="2">
    <source>
        <dbReference type="Pfam" id="PF01557"/>
    </source>
</evidence>
<gene>
    <name evidence="3" type="ORF">Theth_0147</name>
</gene>
<keyword evidence="3" id="KW-0456">Lyase</keyword>
<dbReference type="OrthoDB" id="9805307at2"/>
<feature type="domain" description="Fumarylacetoacetase-like C-terminal" evidence="2">
    <location>
        <begin position="81"/>
        <end position="287"/>
    </location>
</feature>
<dbReference type="Pfam" id="PF01557">
    <property type="entry name" value="FAA_hydrolase"/>
    <property type="match status" value="1"/>
</dbReference>
<dbReference type="Proteomes" id="UP000006804">
    <property type="component" value="Chromosome"/>
</dbReference>
<dbReference type="PATRIC" id="fig|688269.3.peg.149"/>
<organism evidence="3 4">
    <name type="scientific">Pseudothermotoga thermarum DSM 5069</name>
    <dbReference type="NCBI Taxonomy" id="688269"/>
    <lineage>
        <taxon>Bacteria</taxon>
        <taxon>Thermotogati</taxon>
        <taxon>Thermotogota</taxon>
        <taxon>Thermotogae</taxon>
        <taxon>Thermotogales</taxon>
        <taxon>Thermotogaceae</taxon>
        <taxon>Pseudothermotoga</taxon>
    </lineage>
</organism>
<dbReference type="KEGG" id="tta:Theth_0147"/>
<name>F7YUR5_9THEM</name>
<dbReference type="EC" id="4.3.2.3" evidence="3"/>
<keyword evidence="1" id="KW-0479">Metal-binding</keyword>
<dbReference type="FunFam" id="3.90.850.10:FF:000002">
    <property type="entry name" value="2-hydroxyhepta-2,4-diene-1,7-dioate isomerase"/>
    <property type="match status" value="1"/>
</dbReference>
<dbReference type="GO" id="GO:0016853">
    <property type="term" value="F:isomerase activity"/>
    <property type="evidence" value="ECO:0007669"/>
    <property type="project" value="UniProtKB-ARBA"/>
</dbReference>
<dbReference type="STRING" id="688269.Theth_0147"/>
<dbReference type="InterPro" id="IPR036663">
    <property type="entry name" value="Fumarylacetoacetase_C_sf"/>
</dbReference>
<reference evidence="3 4" key="1">
    <citation type="submission" date="2010-11" db="EMBL/GenBank/DDBJ databases">
        <title>The complete genome of Thermotoga thermarum DSM 5069.</title>
        <authorList>
            <consortium name="US DOE Joint Genome Institute (JGI-PGF)"/>
            <person name="Lucas S."/>
            <person name="Copeland A."/>
            <person name="Lapidus A."/>
            <person name="Bruce D."/>
            <person name="Goodwin L."/>
            <person name="Pitluck S."/>
            <person name="Kyrpides N."/>
            <person name="Mavromatis K."/>
            <person name="Ivanova N."/>
            <person name="Zeytun A."/>
            <person name="Brettin T."/>
            <person name="Detter J.C."/>
            <person name="Tapia R."/>
            <person name="Han C."/>
            <person name="Land M."/>
            <person name="Hauser L."/>
            <person name="Markowitz V."/>
            <person name="Cheng J.-F."/>
            <person name="Hugenholtz P."/>
            <person name="Woyke T."/>
            <person name="Wu D."/>
            <person name="Spring S."/>
            <person name="Schroeder M."/>
            <person name="Brambilla E."/>
            <person name="Klenk H.-P."/>
            <person name="Eisen J.A."/>
        </authorList>
    </citation>
    <scope>NUCLEOTIDE SEQUENCE [LARGE SCALE GENOMIC DNA]</scope>
    <source>
        <strain evidence="3 4">DSM 5069</strain>
    </source>
</reference>
<sequence>MRFASFEWKGKKLWGIVDAENQLVCPAERLFEGAYPSTLLEFLAISHGDLSKIKIPEDKGSWIKFQEVKFFAPFPKPVRNVFCVGRNYQDHVRELSKKDLEIKHPQFFTKATTAVTGPYDDVYIHPEVTSQVDYEAELAVVIGKPGRNIPEDRVYEYIFGYTIINDLTARDLQKNHEQWFKGKSLDSFCPMGPWIVTKDEIGWPVELDIKSFVNGELRQNSNTKHMIFSISKLISILSQGMTLLPGDVIATGTPAGVGAGFTPPKFLKSGDVVRIEIEKIGFIENKMVG</sequence>
<evidence type="ECO:0000256" key="1">
    <source>
        <dbReference type="ARBA" id="ARBA00022723"/>
    </source>
</evidence>
<dbReference type="RefSeq" id="WP_013931475.1">
    <property type="nucleotide sequence ID" value="NC_015707.1"/>
</dbReference>
<proteinExistence type="predicted"/>
<dbReference type="GO" id="GO:0046872">
    <property type="term" value="F:metal ion binding"/>
    <property type="evidence" value="ECO:0007669"/>
    <property type="project" value="UniProtKB-KW"/>
</dbReference>
<dbReference type="InterPro" id="IPR011234">
    <property type="entry name" value="Fumarylacetoacetase-like_C"/>
</dbReference>
<protein>
    <submittedName>
        <fullName evidence="3">Ureidoglycolate lyase</fullName>
        <ecNumber evidence="3">4.3.2.3</ecNumber>
    </submittedName>
</protein>
<dbReference type="Gene3D" id="3.90.850.10">
    <property type="entry name" value="Fumarylacetoacetase-like, C-terminal domain"/>
    <property type="match status" value="1"/>
</dbReference>
<dbReference type="GO" id="GO:0018773">
    <property type="term" value="F:acetylpyruvate hydrolase activity"/>
    <property type="evidence" value="ECO:0007669"/>
    <property type="project" value="TreeGrafter"/>
</dbReference>
<evidence type="ECO:0000313" key="4">
    <source>
        <dbReference type="Proteomes" id="UP000006804"/>
    </source>
</evidence>
<dbReference type="HOGENOM" id="CLU_028458_3_3_0"/>